<feature type="region of interest" description="Disordered" evidence="1">
    <location>
        <begin position="123"/>
        <end position="258"/>
    </location>
</feature>
<dbReference type="AlphaFoldDB" id="A0A0C3GHA8"/>
<dbReference type="HOGENOM" id="CLU_532272_0_0_1"/>
<dbReference type="EMBL" id="KN832974">
    <property type="protein sequence ID" value="KIM90011.1"/>
    <property type="molecule type" value="Genomic_DNA"/>
</dbReference>
<feature type="region of interest" description="Disordered" evidence="1">
    <location>
        <begin position="375"/>
        <end position="640"/>
    </location>
</feature>
<evidence type="ECO:0000313" key="3">
    <source>
        <dbReference type="Proteomes" id="UP000054166"/>
    </source>
</evidence>
<evidence type="ECO:0000256" key="1">
    <source>
        <dbReference type="SAM" id="MobiDB-lite"/>
    </source>
</evidence>
<name>A0A0C3GHA8_PILCF</name>
<feature type="compositionally biased region" description="Basic residues" evidence="1">
    <location>
        <begin position="235"/>
        <end position="244"/>
    </location>
</feature>
<organism evidence="2 3">
    <name type="scientific">Piloderma croceum (strain F 1598)</name>
    <dbReference type="NCBI Taxonomy" id="765440"/>
    <lineage>
        <taxon>Eukaryota</taxon>
        <taxon>Fungi</taxon>
        <taxon>Dikarya</taxon>
        <taxon>Basidiomycota</taxon>
        <taxon>Agaricomycotina</taxon>
        <taxon>Agaricomycetes</taxon>
        <taxon>Agaricomycetidae</taxon>
        <taxon>Atheliales</taxon>
        <taxon>Atheliaceae</taxon>
        <taxon>Piloderma</taxon>
    </lineage>
</organism>
<sequence length="640" mass="69458">MLMDKSLNPLGTTIRHTSASGSAVLEFNDRLNDASFVIMLALPVEKSREQRQQRLQARFRDRGGIFVPSEKNALIDILLARCVTGESLSKRVRPRTQQGSSPVREIGDGKTLAADGGQVAAAPDTASLANGKAIGQTKRSRKLSKEPSGKAPKADHDDASDNGSPAIGPNNNVEVMMKSARLGKGKARSEVIVVPSDESHAPKRTKRLPKATNRPKDCHADDDNNDREDNPVRLAPKRRGRPLKSKPQSQPSIAETLDDIVRAEEPVKSKRVLKRRLYAADSDREDDGASSDYTPTSRKRSSKQAALAKSAATAVRRKKPVRVTQPDDSDDSSAIIIVAKKKVIKADSGIVLFLLLLLRFSPLFEVLNSVYPKKPFSDSRISDDGNDSPPKPKPKPRQRAKPHTLKKSLYLDDDDDDHSETIQVNLPAHTNHDVKVKANRAPAAVEDKQDAAAKFKCRTRSTKPSKTVAAPDTDGEESQVEPNHLPKVKIKSSASQIKVKHTDAQDSSKRPRGVADVGEHEPDSEGSTTPPPTRKRAKIIASPISDDETLVEPTQSKAGSPKVAKGKSPEIAKNSSRTLKGNAIALKGKSASQKTKQIQPKPSRVIARKGPPQEVLSRIKARPPSSPPADSDTDPIDFLS</sequence>
<feature type="compositionally biased region" description="Acidic residues" evidence="1">
    <location>
        <begin position="631"/>
        <end position="640"/>
    </location>
</feature>
<feature type="compositionally biased region" description="Basic residues" evidence="1">
    <location>
        <begin position="392"/>
        <end position="406"/>
    </location>
</feature>
<feature type="compositionally biased region" description="Basic and acidic residues" evidence="1">
    <location>
        <begin position="143"/>
        <end position="159"/>
    </location>
</feature>
<dbReference type="STRING" id="765440.A0A0C3GHA8"/>
<dbReference type="Proteomes" id="UP000054166">
    <property type="component" value="Unassembled WGS sequence"/>
</dbReference>
<feature type="compositionally biased region" description="Low complexity" evidence="1">
    <location>
        <begin position="303"/>
        <end position="314"/>
    </location>
</feature>
<gene>
    <name evidence="2" type="ORF">PILCRDRAFT_204733</name>
</gene>
<feature type="compositionally biased region" description="Basic and acidic residues" evidence="1">
    <location>
        <begin position="500"/>
        <end position="509"/>
    </location>
</feature>
<dbReference type="InParanoid" id="A0A0C3GHA8"/>
<proteinExistence type="predicted"/>
<feature type="region of interest" description="Disordered" evidence="1">
    <location>
        <begin position="88"/>
        <end position="110"/>
    </location>
</feature>
<accession>A0A0C3GHA8</accession>
<reference evidence="2 3" key="1">
    <citation type="submission" date="2014-04" db="EMBL/GenBank/DDBJ databases">
        <authorList>
            <consortium name="DOE Joint Genome Institute"/>
            <person name="Kuo A."/>
            <person name="Tarkka M."/>
            <person name="Buscot F."/>
            <person name="Kohler A."/>
            <person name="Nagy L.G."/>
            <person name="Floudas D."/>
            <person name="Copeland A."/>
            <person name="Barry K.W."/>
            <person name="Cichocki N."/>
            <person name="Veneault-Fourrey C."/>
            <person name="LaButti K."/>
            <person name="Lindquist E.A."/>
            <person name="Lipzen A."/>
            <person name="Lundell T."/>
            <person name="Morin E."/>
            <person name="Murat C."/>
            <person name="Sun H."/>
            <person name="Tunlid A."/>
            <person name="Henrissat B."/>
            <person name="Grigoriev I.V."/>
            <person name="Hibbett D.S."/>
            <person name="Martin F."/>
            <person name="Nordberg H.P."/>
            <person name="Cantor M.N."/>
            <person name="Hua S.X."/>
        </authorList>
    </citation>
    <scope>NUCLEOTIDE SEQUENCE [LARGE SCALE GENOMIC DNA]</scope>
    <source>
        <strain evidence="2 3">F 1598</strain>
    </source>
</reference>
<protein>
    <submittedName>
        <fullName evidence="2">Uncharacterized protein</fullName>
    </submittedName>
</protein>
<evidence type="ECO:0000313" key="2">
    <source>
        <dbReference type="EMBL" id="KIM90011.1"/>
    </source>
</evidence>
<reference evidence="3" key="2">
    <citation type="submission" date="2015-01" db="EMBL/GenBank/DDBJ databases">
        <title>Evolutionary Origins and Diversification of the Mycorrhizal Mutualists.</title>
        <authorList>
            <consortium name="DOE Joint Genome Institute"/>
            <consortium name="Mycorrhizal Genomics Consortium"/>
            <person name="Kohler A."/>
            <person name="Kuo A."/>
            <person name="Nagy L.G."/>
            <person name="Floudas D."/>
            <person name="Copeland A."/>
            <person name="Barry K.W."/>
            <person name="Cichocki N."/>
            <person name="Veneault-Fourrey C."/>
            <person name="LaButti K."/>
            <person name="Lindquist E.A."/>
            <person name="Lipzen A."/>
            <person name="Lundell T."/>
            <person name="Morin E."/>
            <person name="Murat C."/>
            <person name="Riley R."/>
            <person name="Ohm R."/>
            <person name="Sun H."/>
            <person name="Tunlid A."/>
            <person name="Henrissat B."/>
            <person name="Grigoriev I.V."/>
            <person name="Hibbett D.S."/>
            <person name="Martin F."/>
        </authorList>
    </citation>
    <scope>NUCLEOTIDE SEQUENCE [LARGE SCALE GENOMIC DNA]</scope>
    <source>
        <strain evidence="3">F 1598</strain>
    </source>
</reference>
<feature type="compositionally biased region" description="Polar residues" evidence="1">
    <location>
        <begin position="590"/>
        <end position="600"/>
    </location>
</feature>
<dbReference type="OrthoDB" id="3047765at2759"/>
<feature type="region of interest" description="Disordered" evidence="1">
    <location>
        <begin position="280"/>
        <end position="330"/>
    </location>
</feature>
<feature type="compositionally biased region" description="Basic and acidic residues" evidence="1">
    <location>
        <begin position="214"/>
        <end position="231"/>
    </location>
</feature>
<keyword evidence="3" id="KW-1185">Reference proteome</keyword>